<proteinExistence type="predicted"/>
<organism evidence="1 2">
    <name type="scientific">Sphingomonas citri</name>
    <dbReference type="NCBI Taxonomy" id="2862499"/>
    <lineage>
        <taxon>Bacteria</taxon>
        <taxon>Pseudomonadati</taxon>
        <taxon>Pseudomonadota</taxon>
        <taxon>Alphaproteobacteria</taxon>
        <taxon>Sphingomonadales</taxon>
        <taxon>Sphingomonadaceae</taxon>
        <taxon>Sphingomonas</taxon>
    </lineage>
</organism>
<sequence>MIDQPRPWRPEDVLADGVDHAEIDGAPVRKGTIAAFLRNARRWAEPDVAPPERALLTGAIAEAVPVLRLLGLFEVLEVRDPALRALIDAC</sequence>
<name>A0ABS7BNB8_9SPHN</name>
<dbReference type="EMBL" id="JAHXZN010000002">
    <property type="protein sequence ID" value="MBW6531005.1"/>
    <property type="molecule type" value="Genomic_DNA"/>
</dbReference>
<dbReference type="RefSeq" id="WP_219748413.1">
    <property type="nucleotide sequence ID" value="NZ_JAHXZN010000002.1"/>
</dbReference>
<evidence type="ECO:0008006" key="3">
    <source>
        <dbReference type="Google" id="ProtNLM"/>
    </source>
</evidence>
<evidence type="ECO:0000313" key="1">
    <source>
        <dbReference type="EMBL" id="MBW6531005.1"/>
    </source>
</evidence>
<keyword evidence="2" id="KW-1185">Reference proteome</keyword>
<evidence type="ECO:0000313" key="2">
    <source>
        <dbReference type="Proteomes" id="UP000759103"/>
    </source>
</evidence>
<accession>A0ABS7BNB8</accession>
<protein>
    <recommendedName>
        <fullName evidence="3">Preprotein translocase subunit SecD</fullName>
    </recommendedName>
</protein>
<comment type="caution">
    <text evidence="1">The sequence shown here is derived from an EMBL/GenBank/DDBJ whole genome shotgun (WGS) entry which is preliminary data.</text>
</comment>
<dbReference type="Proteomes" id="UP000759103">
    <property type="component" value="Unassembled WGS sequence"/>
</dbReference>
<gene>
    <name evidence="1" type="ORF">KZ820_09695</name>
</gene>
<reference evidence="1 2" key="1">
    <citation type="submission" date="2021-07" db="EMBL/GenBank/DDBJ databases">
        <title>Sphingomonas sp.</title>
        <authorList>
            <person name="Feng G."/>
            <person name="Li J."/>
            <person name="Pan M."/>
        </authorList>
    </citation>
    <scope>NUCLEOTIDE SEQUENCE [LARGE SCALE GENOMIC DNA]</scope>
    <source>
        <strain evidence="1 2">RRHST34</strain>
    </source>
</reference>